<feature type="region of interest" description="Disordered" evidence="1">
    <location>
        <begin position="1"/>
        <end position="26"/>
    </location>
</feature>
<keyword evidence="2" id="KW-0472">Membrane</keyword>
<keyword evidence="2" id="KW-1133">Transmembrane helix</keyword>
<dbReference type="EMBL" id="JAGQAF010000005">
    <property type="protein sequence ID" value="MCE8537702.1"/>
    <property type="molecule type" value="Genomic_DNA"/>
</dbReference>
<protein>
    <submittedName>
        <fullName evidence="3">DUF4389 domain-containing protein</fullName>
    </submittedName>
</protein>
<evidence type="ECO:0000313" key="4">
    <source>
        <dbReference type="Proteomes" id="UP000813672"/>
    </source>
</evidence>
<name>A0A9Q3WLQ0_9RHOB</name>
<feature type="transmembrane region" description="Helical" evidence="2">
    <location>
        <begin position="34"/>
        <end position="64"/>
    </location>
</feature>
<feature type="compositionally biased region" description="Acidic residues" evidence="1">
    <location>
        <begin position="1"/>
        <end position="12"/>
    </location>
</feature>
<accession>A0A9Q3WLQ0</accession>
<sequence>MEDGMAIPDEDQFQGRMHGERPEPKEPDSLWWRLLHMILIAIMINLAQTILAVVTVVQFIIMAVSKSQPNERLADFGTDLGIWIAKAARFQTAASNVKPWPWSDLD</sequence>
<gene>
    <name evidence="3" type="ORF">KBY27_09555</name>
</gene>
<comment type="caution">
    <text evidence="3">The sequence shown here is derived from an EMBL/GenBank/DDBJ whole genome shotgun (WGS) entry which is preliminary data.</text>
</comment>
<organism evidence="3 4">
    <name type="scientific">Ruegeria pomeroyi</name>
    <dbReference type="NCBI Taxonomy" id="89184"/>
    <lineage>
        <taxon>Bacteria</taxon>
        <taxon>Pseudomonadati</taxon>
        <taxon>Pseudomonadota</taxon>
        <taxon>Alphaproteobacteria</taxon>
        <taxon>Rhodobacterales</taxon>
        <taxon>Roseobacteraceae</taxon>
        <taxon>Ruegeria</taxon>
    </lineage>
</organism>
<dbReference type="Pfam" id="PF14333">
    <property type="entry name" value="DUF4389"/>
    <property type="match status" value="1"/>
</dbReference>
<dbReference type="InterPro" id="IPR025498">
    <property type="entry name" value="DUF4389"/>
</dbReference>
<feature type="compositionally biased region" description="Basic and acidic residues" evidence="1">
    <location>
        <begin position="17"/>
        <end position="26"/>
    </location>
</feature>
<keyword evidence="2" id="KW-0812">Transmembrane</keyword>
<evidence type="ECO:0000313" key="3">
    <source>
        <dbReference type="EMBL" id="MCE8537702.1"/>
    </source>
</evidence>
<reference evidence="3" key="1">
    <citation type="journal article" date="2021" name="Environ. Microbiol.">
        <title>Cryptic niche differentiation of novel sediment ecotypes of Rugeria pomeroyi correlates with nitrate respiration.</title>
        <authorList>
            <person name="Lin X."/>
            <person name="McNichol J."/>
            <person name="Chu X."/>
            <person name="Qian Y."/>
            <person name="Luo H."/>
        </authorList>
    </citation>
    <scope>NUCLEOTIDE SEQUENCE</scope>
    <source>
        <strain evidence="3">SZCCDBB064</strain>
    </source>
</reference>
<proteinExistence type="predicted"/>
<evidence type="ECO:0000256" key="1">
    <source>
        <dbReference type="SAM" id="MobiDB-lite"/>
    </source>
</evidence>
<dbReference type="Proteomes" id="UP000813672">
    <property type="component" value="Unassembled WGS sequence"/>
</dbReference>
<evidence type="ECO:0000256" key="2">
    <source>
        <dbReference type="SAM" id="Phobius"/>
    </source>
</evidence>
<dbReference type="AlphaFoldDB" id="A0A9Q3WLQ0"/>